<protein>
    <submittedName>
        <fullName evidence="1">Fis family transcriptional regulator</fullName>
    </submittedName>
</protein>
<organism evidence="1 2">
    <name type="scientific">Alteromonas salexigens</name>
    <dbReference type="NCBI Taxonomy" id="2982530"/>
    <lineage>
        <taxon>Bacteria</taxon>
        <taxon>Pseudomonadati</taxon>
        <taxon>Pseudomonadota</taxon>
        <taxon>Gammaproteobacteria</taxon>
        <taxon>Alteromonadales</taxon>
        <taxon>Alteromonadaceae</taxon>
        <taxon>Alteromonas/Salinimonas group</taxon>
        <taxon>Alteromonas</taxon>
    </lineage>
</organism>
<evidence type="ECO:0000313" key="2">
    <source>
        <dbReference type="Proteomes" id="UP001209257"/>
    </source>
</evidence>
<comment type="caution">
    <text evidence="1">The sequence shown here is derived from an EMBL/GenBank/DDBJ whole genome shotgun (WGS) entry which is preliminary data.</text>
</comment>
<accession>A0ABT2VJX4</accession>
<reference evidence="2" key="1">
    <citation type="submission" date="2023-07" db="EMBL/GenBank/DDBJ databases">
        <title>Study on multiphase classification of strain Alteromonas salexigens isolated from the Yellow Sea.</title>
        <authorList>
            <person name="Sun L."/>
        </authorList>
    </citation>
    <scope>NUCLEOTIDE SEQUENCE [LARGE SCALE GENOMIC DNA]</scope>
    <source>
        <strain evidence="2">ASW11-19</strain>
    </source>
</reference>
<dbReference type="EMBL" id="JAOTJC010000002">
    <property type="protein sequence ID" value="MCU7553082.1"/>
    <property type="molecule type" value="Genomic_DNA"/>
</dbReference>
<dbReference type="RefSeq" id="WP_262991772.1">
    <property type="nucleotide sequence ID" value="NZ_JAOTJC010000002.1"/>
</dbReference>
<dbReference type="Proteomes" id="UP001209257">
    <property type="component" value="Unassembled WGS sequence"/>
</dbReference>
<gene>
    <name evidence="1" type="ORF">OCL06_00560</name>
</gene>
<evidence type="ECO:0000313" key="1">
    <source>
        <dbReference type="EMBL" id="MCU7553082.1"/>
    </source>
</evidence>
<name>A0ABT2VJX4_9ALTE</name>
<proteinExistence type="predicted"/>
<keyword evidence="2" id="KW-1185">Reference proteome</keyword>
<sequence length="115" mass="13373">MMRKQDKKQERAIVSSLTRACEEWLEALPGFEWLTHTVDYRHFPDSLMVTLIFTTPQTMQDARSTQYTAIVKRIQQALGDAGVSLHHPERHVLFDNEVDCERQHQGNWAARLATH</sequence>